<sequence length="549" mass="58724">MFLPLHLFLIPPYRAVSAFQSSHTPIGVTASVTASVFAAKSNTLLPVEITPHIASLIAATYVAGSVAYFARDVYTPTFLQDILYRRSALGDIIDVDLLLPHPEVFVHDAKVYGPACMRVSQLAAFEIERAIHDARTVCASNDGPGKELAIVIQGEGVCSPEDAPPVVDSNFYGPACIRPSQLAAFVEEKIMCASNGGRRRSPRLAEIAARGGSADPSSSQGGDDGPDDEPGNGSGGNNASGGDSRQPTRTVASSDGSKKPPSKKKPTSKRVRNNDSPPPPPPPSPPSVEAPEPANNGNNMGWTCSLLYFILGALLTAVVKSSEAERLSASICTWVSKRSRRQERTIIMSRNTVLAGLALVALCIAVSYIDPSGRLLPSVAKSPMPPPTTWIVDPQPRVTEPPMRLVIDKNHYTMDYRSMATATATAQATSLPSPAGDSLFDMEIVAWVLLAMAMPIFLFIVFHVISFIGRVSIKLIKCLFARRAEPTKSAIMPTSSLKLVPIYISQGLVFNPEKYDPEDPLSCLSNETLFVDVRTEFSVGTDSASGSDS</sequence>
<dbReference type="Proteomes" id="UP000467700">
    <property type="component" value="Unassembled WGS sequence"/>
</dbReference>
<keyword evidence="2" id="KW-0472">Membrane</keyword>
<comment type="caution">
    <text evidence="3">The sequence shown here is derived from an EMBL/GenBank/DDBJ whole genome shotgun (WGS) entry which is preliminary data.</text>
</comment>
<evidence type="ECO:0000313" key="4">
    <source>
        <dbReference type="Proteomes" id="UP000467700"/>
    </source>
</evidence>
<organism evidence="3 4">
    <name type="scientific">Cyclocybe aegerita</name>
    <name type="common">Black poplar mushroom</name>
    <name type="synonym">Agrocybe aegerita</name>
    <dbReference type="NCBI Taxonomy" id="1973307"/>
    <lineage>
        <taxon>Eukaryota</taxon>
        <taxon>Fungi</taxon>
        <taxon>Dikarya</taxon>
        <taxon>Basidiomycota</taxon>
        <taxon>Agaricomycotina</taxon>
        <taxon>Agaricomycetes</taxon>
        <taxon>Agaricomycetidae</taxon>
        <taxon>Agaricales</taxon>
        <taxon>Agaricineae</taxon>
        <taxon>Bolbitiaceae</taxon>
        <taxon>Cyclocybe</taxon>
    </lineage>
</organism>
<dbReference type="AlphaFoldDB" id="A0A8S0XLD0"/>
<feature type="compositionally biased region" description="Pro residues" evidence="1">
    <location>
        <begin position="276"/>
        <end position="288"/>
    </location>
</feature>
<feature type="compositionally biased region" description="Basic residues" evidence="1">
    <location>
        <begin position="260"/>
        <end position="271"/>
    </location>
</feature>
<keyword evidence="4" id="KW-1185">Reference proteome</keyword>
<name>A0A8S0XLD0_CYCAE</name>
<dbReference type="EMBL" id="CACVBS010000049">
    <property type="protein sequence ID" value="CAA7265463.1"/>
    <property type="molecule type" value="Genomic_DNA"/>
</dbReference>
<protein>
    <submittedName>
        <fullName evidence="3">Uncharacterized protein</fullName>
    </submittedName>
</protein>
<keyword evidence="2" id="KW-1133">Transmembrane helix</keyword>
<accession>A0A8S0XLD0</accession>
<evidence type="ECO:0000313" key="3">
    <source>
        <dbReference type="EMBL" id="CAA7265463.1"/>
    </source>
</evidence>
<feature type="transmembrane region" description="Helical" evidence="2">
    <location>
        <begin position="300"/>
        <end position="319"/>
    </location>
</feature>
<keyword evidence="2" id="KW-0812">Transmembrane</keyword>
<feature type="compositionally biased region" description="Polar residues" evidence="1">
    <location>
        <begin position="245"/>
        <end position="255"/>
    </location>
</feature>
<feature type="transmembrane region" description="Helical" evidence="2">
    <location>
        <begin position="444"/>
        <end position="468"/>
    </location>
</feature>
<evidence type="ECO:0000256" key="2">
    <source>
        <dbReference type="SAM" id="Phobius"/>
    </source>
</evidence>
<feature type="region of interest" description="Disordered" evidence="1">
    <location>
        <begin position="207"/>
        <end position="296"/>
    </location>
</feature>
<reference evidence="3 4" key="1">
    <citation type="submission" date="2020-01" db="EMBL/GenBank/DDBJ databases">
        <authorList>
            <person name="Gupta K D."/>
        </authorList>
    </citation>
    <scope>NUCLEOTIDE SEQUENCE [LARGE SCALE GENOMIC DNA]</scope>
</reference>
<feature type="compositionally biased region" description="Low complexity" evidence="1">
    <location>
        <begin position="211"/>
        <end position="221"/>
    </location>
</feature>
<proteinExistence type="predicted"/>
<feature type="transmembrane region" description="Helical" evidence="2">
    <location>
        <begin position="347"/>
        <end position="369"/>
    </location>
</feature>
<gene>
    <name evidence="3" type="ORF">AAE3_LOCUS7707</name>
</gene>
<evidence type="ECO:0000256" key="1">
    <source>
        <dbReference type="SAM" id="MobiDB-lite"/>
    </source>
</evidence>